<comment type="caution">
    <text evidence="2">The sequence shown here is derived from an EMBL/GenBank/DDBJ whole genome shotgun (WGS) entry which is preliminary data.</text>
</comment>
<dbReference type="PANTHER" id="PTHR43677">
    <property type="entry name" value="SHORT-CHAIN DEHYDROGENASE/REDUCTASE"/>
    <property type="match status" value="1"/>
</dbReference>
<dbReference type="GO" id="GO:0016491">
    <property type="term" value="F:oxidoreductase activity"/>
    <property type="evidence" value="ECO:0007669"/>
    <property type="project" value="InterPro"/>
</dbReference>
<proteinExistence type="predicted"/>
<dbReference type="EMBL" id="QQBC01000011">
    <property type="protein sequence ID" value="RDI63258.1"/>
    <property type="molecule type" value="Genomic_DNA"/>
</dbReference>
<dbReference type="Gene3D" id="3.90.180.10">
    <property type="entry name" value="Medium-chain alcohol dehydrogenases, catalytic domain"/>
    <property type="match status" value="1"/>
</dbReference>
<dbReference type="STRING" id="1210086.GCA_001613105_07578"/>
<dbReference type="AlphaFoldDB" id="A0A370HXM1"/>
<evidence type="ECO:0000259" key="1">
    <source>
        <dbReference type="SMART" id="SM00829"/>
    </source>
</evidence>
<dbReference type="SMART" id="SM00829">
    <property type="entry name" value="PKS_ER"/>
    <property type="match status" value="1"/>
</dbReference>
<dbReference type="InterPro" id="IPR036291">
    <property type="entry name" value="NAD(P)-bd_dom_sf"/>
</dbReference>
<dbReference type="InterPro" id="IPR011032">
    <property type="entry name" value="GroES-like_sf"/>
</dbReference>
<feature type="domain" description="Enoyl reductase (ER)" evidence="1">
    <location>
        <begin position="10"/>
        <end position="309"/>
    </location>
</feature>
<dbReference type="InterPro" id="IPR051397">
    <property type="entry name" value="Zn-ADH-like_protein"/>
</dbReference>
<reference evidence="2 3" key="1">
    <citation type="submission" date="2018-07" db="EMBL/GenBank/DDBJ databases">
        <title>Genomic Encyclopedia of Type Strains, Phase IV (KMG-IV): sequencing the most valuable type-strain genomes for metagenomic binning, comparative biology and taxonomic classification.</title>
        <authorList>
            <person name="Goeker M."/>
        </authorList>
    </citation>
    <scope>NUCLEOTIDE SEQUENCE [LARGE SCALE GENOMIC DNA]</scope>
    <source>
        <strain evidence="2 3">DSM 44290</strain>
    </source>
</reference>
<dbReference type="CDD" id="cd05289">
    <property type="entry name" value="MDR_like_2"/>
    <property type="match status" value="1"/>
</dbReference>
<dbReference type="SUPFAM" id="SSF51735">
    <property type="entry name" value="NAD(P)-binding Rossmann-fold domains"/>
    <property type="match status" value="1"/>
</dbReference>
<evidence type="ECO:0000313" key="3">
    <source>
        <dbReference type="Proteomes" id="UP000254869"/>
    </source>
</evidence>
<dbReference type="Pfam" id="PF00107">
    <property type="entry name" value="ADH_zinc_N"/>
    <property type="match status" value="1"/>
</dbReference>
<dbReference type="InterPro" id="IPR013149">
    <property type="entry name" value="ADH-like_C"/>
</dbReference>
<dbReference type="SUPFAM" id="SSF50129">
    <property type="entry name" value="GroES-like"/>
    <property type="match status" value="1"/>
</dbReference>
<evidence type="ECO:0000313" key="2">
    <source>
        <dbReference type="EMBL" id="RDI63258.1"/>
    </source>
</evidence>
<gene>
    <name evidence="2" type="ORF">DFR76_111277</name>
</gene>
<dbReference type="Gene3D" id="3.40.50.720">
    <property type="entry name" value="NAD(P)-binding Rossmann-like Domain"/>
    <property type="match status" value="1"/>
</dbReference>
<keyword evidence="3" id="KW-1185">Reference proteome</keyword>
<sequence length="311" mass="32536">MRAMVVREFGGTPEHTEMPTPDARSGQMLIRLAAAGLTTYDRMLIDGLLADRLPHDFPMIPGIDGAGTVSAIGEDVTAFAVGDRVVGTFLAPRAGHGSFAEYTTAPADGTVARIPEGIATVQAAALPTAGLTAQRLVDAAELAPGQWVLINCAAGDVGTFTMQLAAIAGARVIAVARPDDTDRMIRLGATEVLDYLEAPVVDQIRDNHPQGVDVLFDPISAPATLTHLSRVVRTGGKVFSTVGAADVESLRARGLQGGNVEPTGDAAELRRVLQRVVAGDMVVPVDIARPLVELPQMLDLEDRGGKAVLVI</sequence>
<dbReference type="InterPro" id="IPR013154">
    <property type="entry name" value="ADH-like_N"/>
</dbReference>
<dbReference type="InterPro" id="IPR020843">
    <property type="entry name" value="ER"/>
</dbReference>
<name>A0A370HXM1_9NOCA</name>
<organism evidence="2 3">
    <name type="scientific">Nocardia pseudobrasiliensis</name>
    <dbReference type="NCBI Taxonomy" id="45979"/>
    <lineage>
        <taxon>Bacteria</taxon>
        <taxon>Bacillati</taxon>
        <taxon>Actinomycetota</taxon>
        <taxon>Actinomycetes</taxon>
        <taxon>Mycobacteriales</taxon>
        <taxon>Nocardiaceae</taxon>
        <taxon>Nocardia</taxon>
    </lineage>
</organism>
<protein>
    <submittedName>
        <fullName evidence="2">NADPH:quinone reductase-like Zn-dependent oxidoreductase</fullName>
    </submittedName>
</protein>
<accession>A0A370HXM1</accession>
<dbReference type="Pfam" id="PF08240">
    <property type="entry name" value="ADH_N"/>
    <property type="match status" value="1"/>
</dbReference>
<dbReference type="PANTHER" id="PTHR43677:SF4">
    <property type="entry name" value="QUINONE OXIDOREDUCTASE-LIKE PROTEIN 2"/>
    <property type="match status" value="1"/>
</dbReference>
<dbReference type="Proteomes" id="UP000254869">
    <property type="component" value="Unassembled WGS sequence"/>
</dbReference>